<gene>
    <name evidence="7" type="ORF">EDD75_1333</name>
</gene>
<sequence>MMKKLIGALVLGLLIVSVVVAAAVSGGRTPGARGVGGGGKIGIIYIEGIITAGETDGGLFGGRTSGTGGILDALRRAEEDPGVKAVVLRIDSPGGTAAASQEVARAVERVKRAGKKVVTSMADVAASGAYWVAAGSDCIFANPATITGSIGVLIETFEMTGLYGKLGVSKQTIKSGPYKDMGSESRPMTPQERAIFQGMVNDIYAQFIDRVAIGRKMRREKVLSLADGRVFTGRQAKEVGLVDELGDLRDAVRYAGRLAGIKGEPEVVNLGPGRFPWESLLRGVTGDSFFSSRMLPVWLLGPQLAPERGIIYGDR</sequence>
<dbReference type="SUPFAM" id="SSF52096">
    <property type="entry name" value="ClpP/crotonase"/>
    <property type="match status" value="1"/>
</dbReference>
<dbReference type="CDD" id="cd07023">
    <property type="entry name" value="S49_Sppa_N_C"/>
    <property type="match status" value="1"/>
</dbReference>
<dbReference type="Gene3D" id="3.90.226.10">
    <property type="entry name" value="2-enoyl-CoA Hydratase, Chain A, domain 1"/>
    <property type="match status" value="2"/>
</dbReference>
<organism evidence="7 8">
    <name type="scientific">Thermodesulfitimonas autotrophica</name>
    <dbReference type="NCBI Taxonomy" id="1894989"/>
    <lineage>
        <taxon>Bacteria</taxon>
        <taxon>Bacillati</taxon>
        <taxon>Bacillota</taxon>
        <taxon>Clostridia</taxon>
        <taxon>Thermoanaerobacterales</taxon>
        <taxon>Thermoanaerobacteraceae</taxon>
        <taxon>Thermodesulfitimonas</taxon>
    </lineage>
</organism>
<protein>
    <submittedName>
        <fullName evidence="7">Protease-4</fullName>
    </submittedName>
</protein>
<dbReference type="InterPro" id="IPR004635">
    <property type="entry name" value="Pept_S49_SppA"/>
</dbReference>
<dbReference type="GO" id="GO:0006508">
    <property type="term" value="P:proteolysis"/>
    <property type="evidence" value="ECO:0007669"/>
    <property type="project" value="UniProtKB-KW"/>
</dbReference>
<evidence type="ECO:0000256" key="5">
    <source>
        <dbReference type="SAM" id="SignalP"/>
    </source>
</evidence>
<keyword evidence="8" id="KW-1185">Reference proteome</keyword>
<feature type="signal peptide" evidence="5">
    <location>
        <begin position="1"/>
        <end position="22"/>
    </location>
</feature>
<feature type="chain" id="PRO_5018221721" evidence="5">
    <location>
        <begin position="23"/>
        <end position="315"/>
    </location>
</feature>
<dbReference type="InterPro" id="IPR029045">
    <property type="entry name" value="ClpP/crotonase-like_dom_sf"/>
</dbReference>
<dbReference type="NCBIfam" id="TIGR00706">
    <property type="entry name" value="SppA_dom"/>
    <property type="match status" value="1"/>
</dbReference>
<dbReference type="RefSeq" id="WP_123929791.1">
    <property type="nucleotide sequence ID" value="NZ_RKRE01000002.1"/>
</dbReference>
<keyword evidence="2 7" id="KW-0645">Protease</keyword>
<keyword evidence="3" id="KW-0378">Hydrolase</keyword>
<dbReference type="PANTHER" id="PTHR33209">
    <property type="entry name" value="PROTEASE 4"/>
    <property type="match status" value="1"/>
</dbReference>
<proteinExistence type="inferred from homology"/>
<dbReference type="PANTHER" id="PTHR33209:SF1">
    <property type="entry name" value="PEPTIDASE S49 DOMAIN-CONTAINING PROTEIN"/>
    <property type="match status" value="1"/>
</dbReference>
<comment type="caution">
    <text evidence="7">The sequence shown here is derived from an EMBL/GenBank/DDBJ whole genome shotgun (WGS) entry which is preliminary data.</text>
</comment>
<feature type="domain" description="Peptidase S49" evidence="6">
    <location>
        <begin position="111"/>
        <end position="261"/>
    </location>
</feature>
<evidence type="ECO:0000256" key="4">
    <source>
        <dbReference type="ARBA" id="ARBA00022825"/>
    </source>
</evidence>
<evidence type="ECO:0000313" key="8">
    <source>
        <dbReference type="Proteomes" id="UP000282654"/>
    </source>
</evidence>
<dbReference type="OrthoDB" id="9764363at2"/>
<keyword evidence="5" id="KW-0732">Signal</keyword>
<dbReference type="InterPro" id="IPR002142">
    <property type="entry name" value="Peptidase_S49"/>
</dbReference>
<name>A0A3N5BTF3_9THEO</name>
<evidence type="ECO:0000256" key="2">
    <source>
        <dbReference type="ARBA" id="ARBA00022670"/>
    </source>
</evidence>
<evidence type="ECO:0000259" key="6">
    <source>
        <dbReference type="Pfam" id="PF01343"/>
    </source>
</evidence>
<dbReference type="EMBL" id="RKRE01000002">
    <property type="protein sequence ID" value="RPF47061.1"/>
    <property type="molecule type" value="Genomic_DNA"/>
</dbReference>
<evidence type="ECO:0000313" key="7">
    <source>
        <dbReference type="EMBL" id="RPF47061.1"/>
    </source>
</evidence>
<accession>A0A3N5BTF3</accession>
<evidence type="ECO:0000256" key="1">
    <source>
        <dbReference type="ARBA" id="ARBA00008683"/>
    </source>
</evidence>
<comment type="similarity">
    <text evidence="1">Belongs to the peptidase S49 family.</text>
</comment>
<reference evidence="7 8" key="1">
    <citation type="submission" date="2018-11" db="EMBL/GenBank/DDBJ databases">
        <title>Genomic Encyclopedia of Type Strains, Phase IV (KMG-IV): sequencing the most valuable type-strain genomes for metagenomic binning, comparative biology and taxonomic classification.</title>
        <authorList>
            <person name="Goeker M."/>
        </authorList>
    </citation>
    <scope>NUCLEOTIDE SEQUENCE [LARGE SCALE GENOMIC DNA]</scope>
    <source>
        <strain evidence="7 8">DSM 102936</strain>
    </source>
</reference>
<dbReference type="InterPro" id="IPR047272">
    <property type="entry name" value="S49_SppA_C"/>
</dbReference>
<keyword evidence="4" id="KW-0720">Serine protease</keyword>
<dbReference type="GO" id="GO:0008236">
    <property type="term" value="F:serine-type peptidase activity"/>
    <property type="evidence" value="ECO:0007669"/>
    <property type="project" value="UniProtKB-KW"/>
</dbReference>
<evidence type="ECO:0000256" key="3">
    <source>
        <dbReference type="ARBA" id="ARBA00022801"/>
    </source>
</evidence>
<dbReference type="Proteomes" id="UP000282654">
    <property type="component" value="Unassembled WGS sequence"/>
</dbReference>
<dbReference type="AlphaFoldDB" id="A0A3N5BTF3"/>
<dbReference type="Pfam" id="PF01343">
    <property type="entry name" value="Peptidase_S49"/>
    <property type="match status" value="1"/>
</dbReference>